<keyword evidence="16" id="KW-1185">Reference proteome</keyword>
<evidence type="ECO:0000313" key="16">
    <source>
        <dbReference type="Proteomes" id="UP000812440"/>
    </source>
</evidence>
<evidence type="ECO:0000256" key="8">
    <source>
        <dbReference type="ARBA" id="ARBA00022990"/>
    </source>
</evidence>
<name>A0A8T2JTL2_9PIPI</name>
<evidence type="ECO:0000256" key="1">
    <source>
        <dbReference type="ARBA" id="ARBA00004240"/>
    </source>
</evidence>
<organism evidence="15 16">
    <name type="scientific">Hymenochirus boettgeri</name>
    <name type="common">Congo dwarf clawed frog</name>
    <dbReference type="NCBI Taxonomy" id="247094"/>
    <lineage>
        <taxon>Eukaryota</taxon>
        <taxon>Metazoa</taxon>
        <taxon>Chordata</taxon>
        <taxon>Craniata</taxon>
        <taxon>Vertebrata</taxon>
        <taxon>Euteleostomi</taxon>
        <taxon>Amphibia</taxon>
        <taxon>Batrachia</taxon>
        <taxon>Anura</taxon>
        <taxon>Pipoidea</taxon>
        <taxon>Pipidae</taxon>
        <taxon>Pipinae</taxon>
        <taxon>Hymenochirus</taxon>
    </lineage>
</organism>
<dbReference type="InterPro" id="IPR048994">
    <property type="entry name" value="PH-GRAM_MTMR6-9"/>
</dbReference>
<sequence>MEFAELIKTPRVDRVVLHRPFHPAVGGTLCLTGHHLILSSRQDNNEELWLLHSNIDSIDKRFVGTSGTINIKCKDLRIIQLEITGMDECLNIASSIEALSTLDSITLMYPFFYRPMFEVTEDGWNSFLPEQEFEQLKSETDEWRLSSVNRDYMVCPSYPQFVTVPKSIDDESLRKVALFRHGGRFPVLSYYHKKNGM</sequence>
<evidence type="ECO:0000256" key="2">
    <source>
        <dbReference type="ARBA" id="ARBA00004556"/>
    </source>
</evidence>
<comment type="subcellular location">
    <subcellularLocation>
        <location evidence="3">Cell projection</location>
        <location evidence="3">Ruffle membrane</location>
        <topology evidence="3">Peripheral membrane protein</topology>
        <orientation evidence="3">Cytoplasmic side</orientation>
    </subcellularLocation>
    <subcellularLocation>
        <location evidence="2">Cytoplasm</location>
        <location evidence="2">Perinuclear region</location>
    </subcellularLocation>
    <subcellularLocation>
        <location evidence="1">Endoplasmic reticulum</location>
    </subcellularLocation>
</comment>
<dbReference type="GO" id="GO:0046856">
    <property type="term" value="P:phosphatidylinositol dephosphorylation"/>
    <property type="evidence" value="ECO:0007669"/>
    <property type="project" value="TreeGrafter"/>
</dbReference>
<dbReference type="AlphaFoldDB" id="A0A8T2JTL2"/>
<keyword evidence="6" id="KW-0963">Cytoplasm</keyword>
<evidence type="ECO:0000256" key="12">
    <source>
        <dbReference type="ARBA" id="ARBA00072711"/>
    </source>
</evidence>
<dbReference type="Pfam" id="PF21098">
    <property type="entry name" value="PH-GRAM_MTMR6-like"/>
    <property type="match status" value="1"/>
</dbReference>
<dbReference type="InterPro" id="IPR011993">
    <property type="entry name" value="PH-like_dom_sf"/>
</dbReference>
<dbReference type="OrthoDB" id="9244546at2759"/>
<dbReference type="PROSITE" id="PS51339">
    <property type="entry name" value="PPASE_MYOTUBULARIN"/>
    <property type="match status" value="1"/>
</dbReference>
<dbReference type="CDD" id="cd13211">
    <property type="entry name" value="PH-GRAM_MTMR9"/>
    <property type="match status" value="1"/>
</dbReference>
<dbReference type="FunFam" id="2.30.29.30:FF:000240">
    <property type="entry name" value="Myotubularin-related protein 9"/>
    <property type="match status" value="1"/>
</dbReference>
<dbReference type="Proteomes" id="UP000812440">
    <property type="component" value="Chromosome 5"/>
</dbReference>
<comment type="similarity">
    <text evidence="4">Belongs to the protein-tyrosine phosphatase family. Non-receptor class myotubularin subfamily.</text>
</comment>
<dbReference type="Pfam" id="PF06602">
    <property type="entry name" value="Myotub-related"/>
    <property type="match status" value="1"/>
</dbReference>
<keyword evidence="7" id="KW-0256">Endoplasmic reticulum</keyword>
<dbReference type="GO" id="GO:0048471">
    <property type="term" value="C:perinuclear region of cytoplasm"/>
    <property type="evidence" value="ECO:0007669"/>
    <property type="project" value="UniProtKB-SubCell"/>
</dbReference>
<dbReference type="GO" id="GO:0032587">
    <property type="term" value="C:ruffle membrane"/>
    <property type="evidence" value="ECO:0007669"/>
    <property type="project" value="UniProtKB-SubCell"/>
</dbReference>
<feature type="non-terminal residue" evidence="15">
    <location>
        <position position="1"/>
    </location>
</feature>
<dbReference type="GO" id="GO:0005829">
    <property type="term" value="C:cytosol"/>
    <property type="evidence" value="ECO:0007669"/>
    <property type="project" value="UniProtKB-ARBA"/>
</dbReference>
<keyword evidence="9" id="KW-0175">Coiled coil</keyword>
<gene>
    <name evidence="15" type="ORF">GDO86_010579</name>
</gene>
<dbReference type="InterPro" id="IPR010569">
    <property type="entry name" value="Myotubularin-like_Pase_dom"/>
</dbReference>
<feature type="domain" description="Myotubularin phosphatase" evidence="14">
    <location>
        <begin position="123"/>
        <end position="197"/>
    </location>
</feature>
<dbReference type="GO" id="GO:0019903">
    <property type="term" value="F:protein phosphatase binding"/>
    <property type="evidence" value="ECO:0007669"/>
    <property type="project" value="TreeGrafter"/>
</dbReference>
<evidence type="ECO:0000256" key="11">
    <source>
        <dbReference type="ARBA" id="ARBA00023273"/>
    </source>
</evidence>
<reference evidence="15" key="1">
    <citation type="thesis" date="2020" institute="ProQuest LLC" country="789 East Eisenhower Parkway, Ann Arbor, MI, USA">
        <title>Comparative Genomics and Chromosome Evolution.</title>
        <authorList>
            <person name="Mudd A.B."/>
        </authorList>
    </citation>
    <scope>NUCLEOTIDE SEQUENCE</scope>
    <source>
        <strain evidence="15">Female2</strain>
        <tissue evidence="15">Blood</tissue>
    </source>
</reference>
<comment type="caution">
    <text evidence="15">The sequence shown here is derived from an EMBL/GenBank/DDBJ whole genome shotgun (WGS) entry which is preliminary data.</text>
</comment>
<dbReference type="InterPro" id="IPR029021">
    <property type="entry name" value="Prot-tyrosine_phosphatase-like"/>
</dbReference>
<evidence type="ECO:0000256" key="13">
    <source>
        <dbReference type="ARBA" id="ARBA00077527"/>
    </source>
</evidence>
<evidence type="ECO:0000256" key="4">
    <source>
        <dbReference type="ARBA" id="ARBA00007471"/>
    </source>
</evidence>
<evidence type="ECO:0000256" key="10">
    <source>
        <dbReference type="ARBA" id="ARBA00023136"/>
    </source>
</evidence>
<dbReference type="PANTHER" id="PTHR10807">
    <property type="entry name" value="MYOTUBULARIN-RELATED"/>
    <property type="match status" value="1"/>
</dbReference>
<proteinExistence type="inferred from homology"/>
<dbReference type="Gene3D" id="2.30.29.30">
    <property type="entry name" value="Pleckstrin-homology domain (PH domain)/Phosphotyrosine-binding domain (PTB)"/>
    <property type="match status" value="1"/>
</dbReference>
<dbReference type="SUPFAM" id="SSF52799">
    <property type="entry name" value="(Phosphotyrosine protein) phosphatases II"/>
    <property type="match status" value="1"/>
</dbReference>
<dbReference type="InterPro" id="IPR030564">
    <property type="entry name" value="Myotubularin"/>
</dbReference>
<accession>A0A8T2JTL2</accession>
<evidence type="ECO:0000259" key="14">
    <source>
        <dbReference type="PROSITE" id="PS51339"/>
    </source>
</evidence>
<evidence type="ECO:0000313" key="15">
    <source>
        <dbReference type="EMBL" id="KAG8445841.1"/>
    </source>
</evidence>
<keyword evidence="11" id="KW-0966">Cell projection</keyword>
<protein>
    <recommendedName>
        <fullName evidence="12">Myotubularin-related protein 9</fullName>
    </recommendedName>
    <alternativeName>
        <fullName evidence="13">Inactive phosphatidylinositol 3-phosphatase 9</fullName>
    </alternativeName>
</protein>
<keyword evidence="5" id="KW-1003">Cell membrane</keyword>
<dbReference type="PANTHER" id="PTHR10807:SF56">
    <property type="entry name" value="MYOTUBULARIN-RELATED PROTEIN 9"/>
    <property type="match status" value="1"/>
</dbReference>
<evidence type="ECO:0000256" key="9">
    <source>
        <dbReference type="ARBA" id="ARBA00023054"/>
    </source>
</evidence>
<evidence type="ECO:0000256" key="6">
    <source>
        <dbReference type="ARBA" id="ARBA00022490"/>
    </source>
</evidence>
<dbReference type="EMBL" id="JAACNH010000004">
    <property type="protein sequence ID" value="KAG8445841.1"/>
    <property type="molecule type" value="Genomic_DNA"/>
</dbReference>
<keyword evidence="8" id="KW-0007">Acetylation</keyword>
<evidence type="ECO:0000256" key="7">
    <source>
        <dbReference type="ARBA" id="ARBA00022824"/>
    </source>
</evidence>
<evidence type="ECO:0000256" key="5">
    <source>
        <dbReference type="ARBA" id="ARBA00022475"/>
    </source>
</evidence>
<dbReference type="GO" id="GO:0005783">
    <property type="term" value="C:endoplasmic reticulum"/>
    <property type="evidence" value="ECO:0007669"/>
    <property type="project" value="UniProtKB-SubCell"/>
</dbReference>
<evidence type="ECO:0000256" key="3">
    <source>
        <dbReference type="ARBA" id="ARBA00004599"/>
    </source>
</evidence>
<dbReference type="GO" id="GO:0010507">
    <property type="term" value="P:negative regulation of autophagy"/>
    <property type="evidence" value="ECO:0007669"/>
    <property type="project" value="TreeGrafter"/>
</dbReference>
<keyword evidence="10" id="KW-0472">Membrane</keyword>
<dbReference type="SUPFAM" id="SSF50729">
    <property type="entry name" value="PH domain-like"/>
    <property type="match status" value="1"/>
</dbReference>